<dbReference type="EMBL" id="QXGF01002257">
    <property type="protein sequence ID" value="KAE8925457.1"/>
    <property type="molecule type" value="Genomic_DNA"/>
</dbReference>
<sequence length="309" mass="33864">MRRMMLGETHADIAAGLRAVVGRNKVSERVLLAQFYRCLYKTTKKLVKQRPKPETLEEAVDKATEIDDPMDNVAQGMMNIGQSWATAPSRYVIPMTGTTGATNVIPGISGTGMSLETIGGTSADTGTQPEVEHVALFTNPQGVYNVYSGMWDPPPGHTWNGKYWKEPRKSVRKSAAADSGEKEEGKRSTAKLKRKKGRSEYSGDEAADSKQRKVVIAPVKQAAGQRNRNADNKTEASEEPARKPSAVGRQPGCFRCGKSGHWATNCPTLKCYACGQLGHMAHSCTDEKDKARNDEYLRTRVAKEKSSEN</sequence>
<name>A0A6A4BJJ4_9STRA</name>
<keyword evidence="1" id="KW-0479">Metal-binding</keyword>
<dbReference type="EMBL" id="QXGB01003375">
    <property type="protein sequence ID" value="KAE9171141.1"/>
    <property type="molecule type" value="Genomic_DNA"/>
</dbReference>
<gene>
    <name evidence="12" type="ORF">PF001_g26868</name>
    <name evidence="10" type="ORF">PF002_g28192</name>
    <name evidence="11" type="ORF">PF004_g22532</name>
    <name evidence="9" type="ORF">PF005_g27265</name>
    <name evidence="8" type="ORF">PF006_g22819</name>
    <name evidence="7" type="ORF">PF007_g22886</name>
    <name evidence="4" type="ORF">PF009_g24333</name>
    <name evidence="6" type="ORF">PF010_g27155</name>
    <name evidence="5" type="ORF">PF011_g26559</name>
</gene>
<reference evidence="13 14" key="1">
    <citation type="submission" date="2018-08" db="EMBL/GenBank/DDBJ databases">
        <title>Genomic investigation of the strawberry pathogen Phytophthora fragariae indicates pathogenicity is determined by transcriptional variation in three key races.</title>
        <authorList>
            <person name="Adams T.M."/>
            <person name="Armitage A.D."/>
            <person name="Sobczyk M.K."/>
            <person name="Bates H.J."/>
            <person name="Dunwell J.M."/>
            <person name="Nellist C.F."/>
            <person name="Harrison R.J."/>
        </authorList>
    </citation>
    <scope>NUCLEOTIDE SEQUENCE [LARGE SCALE GENOMIC DNA]</scope>
    <source>
        <strain evidence="12 15">A4</strain>
        <strain evidence="10 16">BC-1</strain>
        <strain evidence="11 20">BC-23</strain>
        <strain evidence="9 14">NOV-27</strain>
        <strain evidence="8 17">NOV-5</strain>
        <strain evidence="7 18">NOV-71</strain>
        <strain evidence="4 13">NOV-9</strain>
        <strain evidence="6 21">ONT-3</strain>
        <strain evidence="5 19">SCRP245</strain>
    </source>
</reference>
<feature type="compositionally biased region" description="Basic residues" evidence="2">
    <location>
        <begin position="188"/>
        <end position="197"/>
    </location>
</feature>
<dbReference type="InterPro" id="IPR051714">
    <property type="entry name" value="Znf_CCHC_NABP"/>
</dbReference>
<dbReference type="Pfam" id="PF00098">
    <property type="entry name" value="zf-CCHC"/>
    <property type="match status" value="2"/>
</dbReference>
<keyword evidence="1" id="KW-0862">Zinc</keyword>
<evidence type="ECO:0000313" key="15">
    <source>
        <dbReference type="Proteomes" id="UP000437068"/>
    </source>
</evidence>
<dbReference type="Proteomes" id="UP000441208">
    <property type="component" value="Unassembled WGS sequence"/>
</dbReference>
<feature type="domain" description="CCHC-type" evidence="3">
    <location>
        <begin position="270"/>
        <end position="286"/>
    </location>
</feature>
<dbReference type="InterPro" id="IPR036875">
    <property type="entry name" value="Znf_CCHC_sf"/>
</dbReference>
<dbReference type="EMBL" id="QXFX01003576">
    <property type="protein sequence ID" value="KAE9068199.1"/>
    <property type="molecule type" value="Genomic_DNA"/>
</dbReference>
<dbReference type="EMBL" id="QXGC01002270">
    <property type="protein sequence ID" value="KAE9188351.1"/>
    <property type="molecule type" value="Genomic_DNA"/>
</dbReference>
<evidence type="ECO:0000313" key="12">
    <source>
        <dbReference type="EMBL" id="KAE9274863.1"/>
    </source>
</evidence>
<dbReference type="Proteomes" id="UP000440732">
    <property type="component" value="Unassembled WGS sequence"/>
</dbReference>
<dbReference type="Proteomes" id="UP000429523">
    <property type="component" value="Unassembled WGS sequence"/>
</dbReference>
<dbReference type="Proteomes" id="UP000488956">
    <property type="component" value="Unassembled WGS sequence"/>
</dbReference>
<dbReference type="PROSITE" id="PS50158">
    <property type="entry name" value="ZF_CCHC"/>
    <property type="match status" value="2"/>
</dbReference>
<dbReference type="EMBL" id="QXGD01003396">
    <property type="protein sequence ID" value="KAE9177976.1"/>
    <property type="molecule type" value="Genomic_DNA"/>
</dbReference>
<evidence type="ECO:0000259" key="3">
    <source>
        <dbReference type="PROSITE" id="PS50158"/>
    </source>
</evidence>
<dbReference type="SUPFAM" id="SSF57756">
    <property type="entry name" value="Retrovirus zinc finger-like domains"/>
    <property type="match status" value="1"/>
</dbReference>
<dbReference type="Proteomes" id="UP000476176">
    <property type="component" value="Unassembled WGS sequence"/>
</dbReference>
<dbReference type="OrthoDB" id="18186at2759"/>
<dbReference type="PANTHER" id="PTHR23002">
    <property type="entry name" value="ZINC FINGER CCHC DOMAIN CONTAINING PROTEIN"/>
    <property type="match status" value="1"/>
</dbReference>
<protein>
    <recommendedName>
        <fullName evidence="3">CCHC-type domain-containing protein</fullName>
    </recommendedName>
</protein>
<feature type="region of interest" description="Disordered" evidence="2">
    <location>
        <begin position="170"/>
        <end position="250"/>
    </location>
</feature>
<evidence type="ECO:0000313" key="11">
    <source>
        <dbReference type="EMBL" id="KAE9188351.1"/>
    </source>
</evidence>
<evidence type="ECO:0000313" key="6">
    <source>
        <dbReference type="EMBL" id="KAE9068199.1"/>
    </source>
</evidence>
<evidence type="ECO:0000256" key="1">
    <source>
        <dbReference type="PROSITE-ProRule" id="PRU00047"/>
    </source>
</evidence>
<evidence type="ECO:0000313" key="10">
    <source>
        <dbReference type="EMBL" id="KAE9177976.1"/>
    </source>
</evidence>
<feature type="compositionally biased region" description="Basic and acidic residues" evidence="2">
    <location>
        <begin position="228"/>
        <end position="242"/>
    </location>
</feature>
<evidence type="ECO:0000313" key="18">
    <source>
        <dbReference type="Proteomes" id="UP000441208"/>
    </source>
</evidence>
<dbReference type="GO" id="GO:0003676">
    <property type="term" value="F:nucleic acid binding"/>
    <property type="evidence" value="ECO:0007669"/>
    <property type="project" value="InterPro"/>
</dbReference>
<dbReference type="Proteomes" id="UP000437068">
    <property type="component" value="Unassembled WGS sequence"/>
</dbReference>
<dbReference type="GO" id="GO:0008270">
    <property type="term" value="F:zinc ion binding"/>
    <property type="evidence" value="ECO:0007669"/>
    <property type="project" value="UniProtKB-KW"/>
</dbReference>
<feature type="domain" description="CCHC-type" evidence="3">
    <location>
        <begin position="253"/>
        <end position="267"/>
    </location>
</feature>
<evidence type="ECO:0000313" key="20">
    <source>
        <dbReference type="Proteomes" id="UP000476176"/>
    </source>
</evidence>
<evidence type="ECO:0000313" key="5">
    <source>
        <dbReference type="EMBL" id="KAE8970067.1"/>
    </source>
</evidence>
<dbReference type="AlphaFoldDB" id="A0A6A4BJJ4"/>
<accession>A0A6A4BJJ4</accession>
<evidence type="ECO:0000313" key="8">
    <source>
        <dbReference type="EMBL" id="KAE9100803.1"/>
    </source>
</evidence>
<evidence type="ECO:0000313" key="17">
    <source>
        <dbReference type="Proteomes" id="UP000440732"/>
    </source>
</evidence>
<evidence type="ECO:0000313" key="9">
    <source>
        <dbReference type="EMBL" id="KAE9171141.1"/>
    </source>
</evidence>
<dbReference type="InterPro" id="IPR001878">
    <property type="entry name" value="Znf_CCHC"/>
</dbReference>
<keyword evidence="1" id="KW-0863">Zinc-finger</keyword>
<evidence type="ECO:0000256" key="2">
    <source>
        <dbReference type="SAM" id="MobiDB-lite"/>
    </source>
</evidence>
<dbReference type="EMBL" id="QXFW01003556">
    <property type="protein sequence ID" value="KAE8970067.1"/>
    <property type="molecule type" value="Genomic_DNA"/>
</dbReference>
<evidence type="ECO:0000313" key="14">
    <source>
        <dbReference type="Proteomes" id="UP000433483"/>
    </source>
</evidence>
<dbReference type="Proteomes" id="UP000460718">
    <property type="component" value="Unassembled WGS sequence"/>
</dbReference>
<evidence type="ECO:0000313" key="16">
    <source>
        <dbReference type="Proteomes" id="UP000440367"/>
    </source>
</evidence>
<evidence type="ECO:0000313" key="19">
    <source>
        <dbReference type="Proteomes" id="UP000460718"/>
    </source>
</evidence>
<dbReference type="Proteomes" id="UP000440367">
    <property type="component" value="Unassembled WGS sequence"/>
</dbReference>
<dbReference type="Gene3D" id="4.10.60.10">
    <property type="entry name" value="Zinc finger, CCHC-type"/>
    <property type="match status" value="2"/>
</dbReference>
<dbReference type="SMART" id="SM00343">
    <property type="entry name" value="ZnF_C2HC"/>
    <property type="match status" value="2"/>
</dbReference>
<evidence type="ECO:0000313" key="7">
    <source>
        <dbReference type="EMBL" id="KAE9080830.1"/>
    </source>
</evidence>
<keyword evidence="14" id="KW-1185">Reference proteome</keyword>
<dbReference type="EMBL" id="QXGA01002271">
    <property type="protein sequence ID" value="KAE9100803.1"/>
    <property type="molecule type" value="Genomic_DNA"/>
</dbReference>
<organism evidence="12 15">
    <name type="scientific">Phytophthora fragariae</name>
    <dbReference type="NCBI Taxonomy" id="53985"/>
    <lineage>
        <taxon>Eukaryota</taxon>
        <taxon>Sar</taxon>
        <taxon>Stramenopiles</taxon>
        <taxon>Oomycota</taxon>
        <taxon>Peronosporomycetes</taxon>
        <taxon>Peronosporales</taxon>
        <taxon>Peronosporaceae</taxon>
        <taxon>Phytophthora</taxon>
    </lineage>
</organism>
<comment type="caution">
    <text evidence="12">The sequence shown here is derived from an EMBL/GenBank/DDBJ whole genome shotgun (WGS) entry which is preliminary data.</text>
</comment>
<dbReference type="EMBL" id="QXFZ01002096">
    <property type="protein sequence ID" value="KAE9080830.1"/>
    <property type="molecule type" value="Genomic_DNA"/>
</dbReference>
<dbReference type="Proteomes" id="UP000433483">
    <property type="component" value="Unassembled WGS sequence"/>
</dbReference>
<evidence type="ECO:0000313" key="13">
    <source>
        <dbReference type="Proteomes" id="UP000429523"/>
    </source>
</evidence>
<evidence type="ECO:0000313" key="4">
    <source>
        <dbReference type="EMBL" id="KAE8925457.1"/>
    </source>
</evidence>
<evidence type="ECO:0000313" key="21">
    <source>
        <dbReference type="Proteomes" id="UP000488956"/>
    </source>
</evidence>
<dbReference type="EMBL" id="QXGE01003481">
    <property type="protein sequence ID" value="KAE9274863.1"/>
    <property type="molecule type" value="Genomic_DNA"/>
</dbReference>
<proteinExistence type="predicted"/>